<dbReference type="OrthoDB" id="206201at2759"/>
<dbReference type="GO" id="GO:0004252">
    <property type="term" value="F:serine-type endopeptidase activity"/>
    <property type="evidence" value="ECO:0007669"/>
    <property type="project" value="UniProtKB-UniRule"/>
</dbReference>
<dbReference type="InterPro" id="IPR010259">
    <property type="entry name" value="S8pro/Inhibitor_I9"/>
</dbReference>
<evidence type="ECO:0000256" key="8">
    <source>
        <dbReference type="ARBA" id="ARBA00023180"/>
    </source>
</evidence>
<dbReference type="InterPro" id="IPR041469">
    <property type="entry name" value="Subtilisin-like_FN3"/>
</dbReference>
<dbReference type="Gene3D" id="3.40.50.200">
    <property type="entry name" value="Peptidase S8/S53 domain"/>
    <property type="match status" value="1"/>
</dbReference>
<dbReference type="Gene3D" id="3.50.30.30">
    <property type="match status" value="1"/>
</dbReference>
<evidence type="ECO:0000256" key="4">
    <source>
        <dbReference type="ARBA" id="ARBA00022670"/>
    </source>
</evidence>
<evidence type="ECO:0000256" key="6">
    <source>
        <dbReference type="ARBA" id="ARBA00022801"/>
    </source>
</evidence>
<dbReference type="InterPro" id="IPR045051">
    <property type="entry name" value="SBT"/>
</dbReference>
<keyword evidence="16" id="KW-1185">Reference proteome</keyword>
<evidence type="ECO:0000259" key="13">
    <source>
        <dbReference type="Pfam" id="PF05922"/>
    </source>
</evidence>
<dbReference type="InterPro" id="IPR034197">
    <property type="entry name" value="Peptidases_S8_3"/>
</dbReference>
<feature type="active site" description="Charge relay system" evidence="9 10">
    <location>
        <position position="148"/>
    </location>
</feature>
<evidence type="ECO:0000256" key="10">
    <source>
        <dbReference type="PROSITE-ProRule" id="PRU01240"/>
    </source>
</evidence>
<evidence type="ECO:0000313" key="16">
    <source>
        <dbReference type="Proteomes" id="UP000291084"/>
    </source>
</evidence>
<dbReference type="Pfam" id="PF00082">
    <property type="entry name" value="Peptidase_S8"/>
    <property type="match status" value="1"/>
</dbReference>
<dbReference type="InterPro" id="IPR036852">
    <property type="entry name" value="Peptidase_S8/S53_dom_sf"/>
</dbReference>
<dbReference type="CDD" id="cd02120">
    <property type="entry name" value="PA_subtilisin_like"/>
    <property type="match status" value="1"/>
</dbReference>
<dbReference type="Proteomes" id="UP000291084">
    <property type="component" value="Chromosome 9"/>
</dbReference>
<dbReference type="CDD" id="cd04852">
    <property type="entry name" value="Peptidases_S8_3"/>
    <property type="match status" value="1"/>
</dbReference>
<feature type="domain" description="Inhibitor I9" evidence="13">
    <location>
        <begin position="28"/>
        <end position="112"/>
    </location>
</feature>
<dbReference type="InterPro" id="IPR000209">
    <property type="entry name" value="Peptidase_S8/S53_dom"/>
</dbReference>
<dbReference type="GO" id="GO:0009609">
    <property type="term" value="P:response to symbiotic bacterium"/>
    <property type="evidence" value="ECO:0007669"/>
    <property type="project" value="UniProtKB-ARBA"/>
</dbReference>
<dbReference type="GO" id="GO:0005576">
    <property type="term" value="C:extracellular region"/>
    <property type="evidence" value="ECO:0007669"/>
    <property type="project" value="UniProtKB-SubCell"/>
</dbReference>
<feature type="domain" description="Subtilisin-like protease fibronectin type-III" evidence="14">
    <location>
        <begin position="645"/>
        <end position="745"/>
    </location>
</feature>
<gene>
    <name evidence="15" type="primary">Vigan.09G179700</name>
    <name evidence="15" type="ORF">VIGAN_09179700</name>
</gene>
<dbReference type="InterPro" id="IPR015500">
    <property type="entry name" value="Peptidase_S8_subtilisin-rel"/>
</dbReference>
<feature type="active site" description="Charge relay system" evidence="9 10">
    <location>
        <position position="532"/>
    </location>
</feature>
<keyword evidence="8" id="KW-0325">Glycoprotein</keyword>
<dbReference type="FunFam" id="3.40.50.200:FF:000006">
    <property type="entry name" value="Subtilisin-like protease SBT1.5"/>
    <property type="match status" value="1"/>
</dbReference>
<accession>A0A0S3SZ06</accession>
<evidence type="ECO:0000256" key="1">
    <source>
        <dbReference type="ARBA" id="ARBA00004613"/>
    </source>
</evidence>
<comment type="similarity">
    <text evidence="2 10">Belongs to the peptidase S8 family.</text>
</comment>
<feature type="active site" description="Charge relay system" evidence="9 10">
    <location>
        <position position="214"/>
    </location>
</feature>
<proteinExistence type="inferred from homology"/>
<name>A0A0S3SZ06_PHAAN</name>
<dbReference type="InterPro" id="IPR023828">
    <property type="entry name" value="Peptidase_S8_Ser-AS"/>
</dbReference>
<sequence>MATHICLSLCFFYITTLHLVSTLAQSDNYIIHMDISAMPKAFSTQHTWYQSTLSSALKSSKPTSNNLKSIISTKLLYTYTNVINGFSANLSPKELEALKTSPGYVSFLRDLPAKRDTTHSPSFLGLNPNEGAWPAAQFGKDVIVGLVDTGIWPESESFRDDGMGGVPSRWKGQCESTIKCNKKLIGARFFNKGLLAKNPNITIGANSTRDTEGHGTHTSSTAAGSVVEGASYFGYASGTATGMASRARVAMYKALWEDGAYMSDIIAAIDSAISDGVDVLSLSFGFDDIPLYEDPVAIATFAAMQKNIFVSTSAGNEGPSLGRLHNGIPWVITVAAGTLDREFHGALTLGNGVQLTGMSLYHGNFSSSHVPIVFMGLCDRVKELAKVRTKIVVCEDNGTIIDLQVSNIFEANVVAAVFITNSSDSSFFLDNSFATIVISTADGEIVKAYIKSNNSSAKASMSFEMTVLGTKPAPSVDSYSSRGPSSSCPFVLKPDITAPGTSILAAWPQNLPVEVFGSQSIFSNFNLLSGTSMACPHVAGVAALLRGAHPEWSVASIRSAIMTTSDMVDNTLGPIKDIGNDNKRATPLASGSGHINPNKALNPGLVYDAGVQDYVNLLCALGFTQRNITVITRTSSNDCSKASLDLNYPSFIAFFNSNNSSTAQEFQRTVTHVGEGPASYAASFIPVEGYEVSVIPELLVFKEKYEKLNYTLRIEGPRKKKEKKVAFGYLIWTDIQHVVRSPIVVTTLKFDF</sequence>
<dbReference type="PRINTS" id="PR00723">
    <property type="entry name" value="SUBTILISIN"/>
</dbReference>
<keyword evidence="3" id="KW-0964">Secreted</keyword>
<evidence type="ECO:0000256" key="11">
    <source>
        <dbReference type="SAM" id="SignalP"/>
    </source>
</evidence>
<reference evidence="15 16" key="1">
    <citation type="journal article" date="2015" name="Sci. Rep.">
        <title>The power of single molecule real-time sequencing technology in the de novo assembly of a eukaryotic genome.</title>
        <authorList>
            <person name="Sakai H."/>
            <person name="Naito K."/>
            <person name="Ogiso-Tanaka E."/>
            <person name="Takahashi Y."/>
            <person name="Iseki K."/>
            <person name="Muto C."/>
            <person name="Satou K."/>
            <person name="Teruya K."/>
            <person name="Shiroma A."/>
            <person name="Shimoji M."/>
            <person name="Hirano T."/>
            <person name="Itoh T."/>
            <person name="Kaga A."/>
            <person name="Tomooka N."/>
        </authorList>
    </citation>
    <scope>NUCLEOTIDE SEQUENCE [LARGE SCALE GENOMIC DNA]</scope>
    <source>
        <strain evidence="16">cv. Shumari</strain>
    </source>
</reference>
<dbReference type="GO" id="GO:0009610">
    <property type="term" value="P:response to symbiotic fungus"/>
    <property type="evidence" value="ECO:0007669"/>
    <property type="project" value="UniProtKB-ARBA"/>
</dbReference>
<dbReference type="GO" id="GO:0006508">
    <property type="term" value="P:proteolysis"/>
    <property type="evidence" value="ECO:0007669"/>
    <property type="project" value="UniProtKB-KW"/>
</dbReference>
<dbReference type="AlphaFoldDB" id="A0A0S3SZ06"/>
<dbReference type="PANTHER" id="PTHR10795">
    <property type="entry name" value="PROPROTEIN CONVERTASE SUBTILISIN/KEXIN"/>
    <property type="match status" value="1"/>
</dbReference>
<protein>
    <recommendedName>
        <fullName evidence="17">Peptidase S8/S53 domain-containing protein</fullName>
    </recommendedName>
</protein>
<dbReference type="EMBL" id="AP015042">
    <property type="protein sequence ID" value="BAT98167.1"/>
    <property type="molecule type" value="Genomic_DNA"/>
</dbReference>
<evidence type="ECO:0000313" key="15">
    <source>
        <dbReference type="EMBL" id="BAT98167.1"/>
    </source>
</evidence>
<dbReference type="InterPro" id="IPR037045">
    <property type="entry name" value="S8pro/Inhibitor_I9_sf"/>
</dbReference>
<dbReference type="FunFam" id="3.30.70.80:FF:000003">
    <property type="entry name" value="Subtilisin-like protease SBT1.9"/>
    <property type="match status" value="1"/>
</dbReference>
<feature type="signal peptide" evidence="11">
    <location>
        <begin position="1"/>
        <end position="24"/>
    </location>
</feature>
<evidence type="ECO:0000259" key="12">
    <source>
        <dbReference type="Pfam" id="PF00082"/>
    </source>
</evidence>
<evidence type="ECO:0000256" key="2">
    <source>
        <dbReference type="ARBA" id="ARBA00011073"/>
    </source>
</evidence>
<organism evidence="15 16">
    <name type="scientific">Vigna angularis var. angularis</name>
    <dbReference type="NCBI Taxonomy" id="157739"/>
    <lineage>
        <taxon>Eukaryota</taxon>
        <taxon>Viridiplantae</taxon>
        <taxon>Streptophyta</taxon>
        <taxon>Embryophyta</taxon>
        <taxon>Tracheophyta</taxon>
        <taxon>Spermatophyta</taxon>
        <taxon>Magnoliopsida</taxon>
        <taxon>eudicotyledons</taxon>
        <taxon>Gunneridae</taxon>
        <taxon>Pentapetalae</taxon>
        <taxon>rosids</taxon>
        <taxon>fabids</taxon>
        <taxon>Fabales</taxon>
        <taxon>Fabaceae</taxon>
        <taxon>Papilionoideae</taxon>
        <taxon>50 kb inversion clade</taxon>
        <taxon>NPAAA clade</taxon>
        <taxon>indigoferoid/millettioid clade</taxon>
        <taxon>Phaseoleae</taxon>
        <taxon>Vigna</taxon>
    </lineage>
</organism>
<evidence type="ECO:0000256" key="5">
    <source>
        <dbReference type="ARBA" id="ARBA00022729"/>
    </source>
</evidence>
<evidence type="ECO:0000259" key="14">
    <source>
        <dbReference type="Pfam" id="PF17766"/>
    </source>
</evidence>
<feature type="domain" description="Peptidase S8/S53" evidence="12">
    <location>
        <begin position="139"/>
        <end position="569"/>
    </location>
</feature>
<dbReference type="PROSITE" id="PS00138">
    <property type="entry name" value="SUBTILASE_SER"/>
    <property type="match status" value="1"/>
</dbReference>
<evidence type="ECO:0000256" key="7">
    <source>
        <dbReference type="ARBA" id="ARBA00022825"/>
    </source>
</evidence>
<evidence type="ECO:0008006" key="17">
    <source>
        <dbReference type="Google" id="ProtNLM"/>
    </source>
</evidence>
<dbReference type="PROSITE" id="PS51892">
    <property type="entry name" value="SUBTILASE"/>
    <property type="match status" value="1"/>
</dbReference>
<evidence type="ECO:0000256" key="9">
    <source>
        <dbReference type="PIRSR" id="PIRSR615500-1"/>
    </source>
</evidence>
<keyword evidence="5 11" id="KW-0732">Signal</keyword>
<keyword evidence="4 10" id="KW-0645">Protease</keyword>
<keyword evidence="6 10" id="KW-0378">Hydrolase</keyword>
<comment type="subcellular location">
    <subcellularLocation>
        <location evidence="1">Secreted</location>
    </subcellularLocation>
</comment>
<evidence type="ECO:0000256" key="3">
    <source>
        <dbReference type="ARBA" id="ARBA00022525"/>
    </source>
</evidence>
<dbReference type="Gene3D" id="3.30.70.80">
    <property type="entry name" value="Peptidase S8 propeptide/proteinase inhibitor I9"/>
    <property type="match status" value="1"/>
</dbReference>
<dbReference type="Pfam" id="PF17766">
    <property type="entry name" value="fn3_6"/>
    <property type="match status" value="1"/>
</dbReference>
<feature type="chain" id="PRO_5006618650" description="Peptidase S8/S53 domain-containing protein" evidence="11">
    <location>
        <begin position="25"/>
        <end position="752"/>
    </location>
</feature>
<dbReference type="Gene3D" id="2.60.40.2310">
    <property type="match status" value="1"/>
</dbReference>
<dbReference type="SUPFAM" id="SSF52743">
    <property type="entry name" value="Subtilisin-like"/>
    <property type="match status" value="1"/>
</dbReference>
<keyword evidence="7 10" id="KW-0720">Serine protease</keyword>
<dbReference type="Pfam" id="PF05922">
    <property type="entry name" value="Inhibitor_I9"/>
    <property type="match status" value="1"/>
</dbReference>